<feature type="chain" id="PRO_5002697760" description="Thioredoxin domain-containing protein" evidence="2">
    <location>
        <begin position="25"/>
        <end position="280"/>
    </location>
</feature>
<keyword evidence="2" id="KW-0732">Signal</keyword>
<accession>A6GFS0</accession>
<evidence type="ECO:0000256" key="1">
    <source>
        <dbReference type="SAM" id="MobiDB-lite"/>
    </source>
</evidence>
<dbReference type="SUPFAM" id="SSF52833">
    <property type="entry name" value="Thioredoxin-like"/>
    <property type="match status" value="1"/>
</dbReference>
<dbReference type="PROSITE" id="PS51257">
    <property type="entry name" value="PROKAR_LIPOPROTEIN"/>
    <property type="match status" value="1"/>
</dbReference>
<dbReference type="Gene3D" id="3.40.30.10">
    <property type="entry name" value="Glutaredoxin"/>
    <property type="match status" value="1"/>
</dbReference>
<proteinExistence type="predicted"/>
<protein>
    <recommendedName>
        <fullName evidence="5">Thioredoxin domain-containing protein</fullName>
    </recommendedName>
</protein>
<dbReference type="Proteomes" id="UP000005801">
    <property type="component" value="Unassembled WGS sequence"/>
</dbReference>
<name>A6GFS0_9BACT</name>
<evidence type="ECO:0000313" key="3">
    <source>
        <dbReference type="EMBL" id="EDM75267.1"/>
    </source>
</evidence>
<feature type="compositionally biased region" description="Acidic residues" evidence="1">
    <location>
        <begin position="35"/>
        <end position="101"/>
    </location>
</feature>
<comment type="caution">
    <text evidence="3">The sequence shown here is derived from an EMBL/GenBank/DDBJ whole genome shotgun (WGS) entry which is preliminary data.</text>
</comment>
<dbReference type="InterPro" id="IPR036249">
    <property type="entry name" value="Thioredoxin-like_sf"/>
</dbReference>
<evidence type="ECO:0000313" key="4">
    <source>
        <dbReference type="Proteomes" id="UP000005801"/>
    </source>
</evidence>
<evidence type="ECO:0008006" key="5">
    <source>
        <dbReference type="Google" id="ProtNLM"/>
    </source>
</evidence>
<reference evidence="3 4" key="1">
    <citation type="submission" date="2007-06" db="EMBL/GenBank/DDBJ databases">
        <authorList>
            <person name="Shimkets L."/>
            <person name="Ferriera S."/>
            <person name="Johnson J."/>
            <person name="Kravitz S."/>
            <person name="Beeson K."/>
            <person name="Sutton G."/>
            <person name="Rogers Y.-H."/>
            <person name="Friedman R."/>
            <person name="Frazier M."/>
            <person name="Venter J.C."/>
        </authorList>
    </citation>
    <scope>NUCLEOTIDE SEQUENCE [LARGE SCALE GENOMIC DNA]</scope>
    <source>
        <strain evidence="3 4">SIR-1</strain>
    </source>
</reference>
<gene>
    <name evidence="3" type="ORF">PPSIR1_41214</name>
</gene>
<dbReference type="AlphaFoldDB" id="A6GFS0"/>
<feature type="signal peptide" evidence="2">
    <location>
        <begin position="1"/>
        <end position="24"/>
    </location>
</feature>
<dbReference type="EMBL" id="ABCS01000097">
    <property type="protein sequence ID" value="EDM75267.1"/>
    <property type="molecule type" value="Genomic_DNA"/>
</dbReference>
<dbReference type="STRING" id="391625.PPSIR1_41214"/>
<keyword evidence="4" id="KW-1185">Reference proteome</keyword>
<evidence type="ECO:0000256" key="2">
    <source>
        <dbReference type="SAM" id="SignalP"/>
    </source>
</evidence>
<organism evidence="3 4">
    <name type="scientific">Plesiocystis pacifica SIR-1</name>
    <dbReference type="NCBI Taxonomy" id="391625"/>
    <lineage>
        <taxon>Bacteria</taxon>
        <taxon>Pseudomonadati</taxon>
        <taxon>Myxococcota</taxon>
        <taxon>Polyangia</taxon>
        <taxon>Nannocystales</taxon>
        <taxon>Nannocystaceae</taxon>
        <taxon>Plesiocystis</taxon>
    </lineage>
</organism>
<feature type="region of interest" description="Disordered" evidence="1">
    <location>
        <begin position="27"/>
        <end position="120"/>
    </location>
</feature>
<sequence length="280" mass="29479">MNTAKSPLLLSLPLALGLALTTSACVNDDGLLDVGGDDAAEDTAGDDESAGDEGPSDDGPSDEETTDDGPSDEETTDDGPSDDETTDDGPSDDDGETEGETGTESCPIPDPGWGGSAAVGSPAPHFGGVNQFGEEVNVCEYAGNPILIDTSAVWCGPCQMMSMCLGGDDQLCLNLFGGNQAALDALITPMRAEIEAGTFAWVTVLTEDEGGAPPDHADAVSWDENYPGPEEVWVVSDEQQNYYGHLPIQQFPSFWLMDEAMNWQDLNQDTVLNTVIQQHL</sequence>
<dbReference type="RefSeq" id="WP_006975560.1">
    <property type="nucleotide sequence ID" value="NZ_ABCS01000097.1"/>
</dbReference>